<accession>A0A5P0YV54</accession>
<protein>
    <submittedName>
        <fullName evidence="1">Uncharacterized protein</fullName>
    </submittedName>
</protein>
<reference evidence="1 2" key="1">
    <citation type="submission" date="2019-10" db="EMBL/GenBank/DDBJ databases">
        <title>Streptomyces sp. nov., a novel actinobacterium isolated from alkaline environment.</title>
        <authorList>
            <person name="Golinska P."/>
        </authorList>
    </citation>
    <scope>NUCLEOTIDE SEQUENCE [LARGE SCALE GENOMIC DNA]</scope>
    <source>
        <strain evidence="1 2">OF1</strain>
    </source>
</reference>
<organism evidence="1 2">
    <name type="scientific">Streptomyces alkaliterrae</name>
    <dbReference type="NCBI Taxonomy" id="2213162"/>
    <lineage>
        <taxon>Bacteria</taxon>
        <taxon>Bacillati</taxon>
        <taxon>Actinomycetota</taxon>
        <taxon>Actinomycetes</taxon>
        <taxon>Kitasatosporales</taxon>
        <taxon>Streptomycetaceae</taxon>
        <taxon>Streptomyces</taxon>
    </lineage>
</organism>
<evidence type="ECO:0000313" key="1">
    <source>
        <dbReference type="EMBL" id="MQS04173.1"/>
    </source>
</evidence>
<dbReference type="EMBL" id="VJYK02000250">
    <property type="protein sequence ID" value="MQS04173.1"/>
    <property type="molecule type" value="Genomic_DNA"/>
</dbReference>
<proteinExistence type="predicted"/>
<keyword evidence="2" id="KW-1185">Reference proteome</keyword>
<name>A0A5P0YV54_9ACTN</name>
<evidence type="ECO:0000313" key="2">
    <source>
        <dbReference type="Proteomes" id="UP000320857"/>
    </source>
</evidence>
<comment type="caution">
    <text evidence="1">The sequence shown here is derived from an EMBL/GenBank/DDBJ whole genome shotgun (WGS) entry which is preliminary data.</text>
</comment>
<dbReference type="Proteomes" id="UP000320857">
    <property type="component" value="Unassembled WGS sequence"/>
</dbReference>
<dbReference type="AlphaFoldDB" id="A0A5P0YV54"/>
<gene>
    <name evidence="1" type="ORF">FNX44_020315</name>
</gene>
<sequence>MLCFKGTSTIHKKWKDGVSTYLALTFGTLLSSQGTDASFGFPSGLPPGASLRCFQPYQSFSDPFHRTEFTLRALDSRRPFGASRLYQKLFHRSNQRPFARKSRELPTIRRSIRSGRLILYC</sequence>